<feature type="non-terminal residue" evidence="2">
    <location>
        <position position="97"/>
    </location>
</feature>
<feature type="compositionally biased region" description="Basic and acidic residues" evidence="1">
    <location>
        <begin position="84"/>
        <end position="97"/>
    </location>
</feature>
<dbReference type="Proteomes" id="UP000265520">
    <property type="component" value="Unassembled WGS sequence"/>
</dbReference>
<evidence type="ECO:0008006" key="4">
    <source>
        <dbReference type="Google" id="ProtNLM"/>
    </source>
</evidence>
<protein>
    <recommendedName>
        <fullName evidence="4">Gag-protease polyprotein</fullName>
    </recommendedName>
</protein>
<feature type="region of interest" description="Disordered" evidence="1">
    <location>
        <begin position="1"/>
        <end position="37"/>
    </location>
</feature>
<proteinExistence type="predicted"/>
<evidence type="ECO:0000313" key="3">
    <source>
        <dbReference type="Proteomes" id="UP000265520"/>
    </source>
</evidence>
<reference evidence="2 3" key="1">
    <citation type="journal article" date="2018" name="Front. Plant Sci.">
        <title>Red Clover (Trifolium pratense) and Zigzag Clover (T. medium) - A Picture of Genomic Similarities and Differences.</title>
        <authorList>
            <person name="Dluhosova J."/>
            <person name="Istvanek J."/>
            <person name="Nedelnik J."/>
            <person name="Repkova J."/>
        </authorList>
    </citation>
    <scope>NUCLEOTIDE SEQUENCE [LARGE SCALE GENOMIC DNA]</scope>
    <source>
        <strain evidence="3">cv. 10/8</strain>
        <tissue evidence="2">Leaf</tissue>
    </source>
</reference>
<name>A0A392RYD5_9FABA</name>
<evidence type="ECO:0000256" key="1">
    <source>
        <dbReference type="SAM" id="MobiDB-lite"/>
    </source>
</evidence>
<evidence type="ECO:0000313" key="2">
    <source>
        <dbReference type="EMBL" id="MCI41162.1"/>
    </source>
</evidence>
<organism evidence="2 3">
    <name type="scientific">Trifolium medium</name>
    <dbReference type="NCBI Taxonomy" id="97028"/>
    <lineage>
        <taxon>Eukaryota</taxon>
        <taxon>Viridiplantae</taxon>
        <taxon>Streptophyta</taxon>
        <taxon>Embryophyta</taxon>
        <taxon>Tracheophyta</taxon>
        <taxon>Spermatophyta</taxon>
        <taxon>Magnoliopsida</taxon>
        <taxon>eudicotyledons</taxon>
        <taxon>Gunneridae</taxon>
        <taxon>Pentapetalae</taxon>
        <taxon>rosids</taxon>
        <taxon>fabids</taxon>
        <taxon>Fabales</taxon>
        <taxon>Fabaceae</taxon>
        <taxon>Papilionoideae</taxon>
        <taxon>50 kb inversion clade</taxon>
        <taxon>NPAAA clade</taxon>
        <taxon>Hologalegina</taxon>
        <taxon>IRL clade</taxon>
        <taxon>Trifolieae</taxon>
        <taxon>Trifolium</taxon>
    </lineage>
</organism>
<feature type="compositionally biased region" description="Polar residues" evidence="1">
    <location>
        <begin position="1"/>
        <end position="21"/>
    </location>
</feature>
<accession>A0A392RYD5</accession>
<dbReference type="AlphaFoldDB" id="A0A392RYD5"/>
<feature type="compositionally biased region" description="Basic residues" evidence="1">
    <location>
        <begin position="22"/>
        <end position="33"/>
    </location>
</feature>
<dbReference type="EMBL" id="LXQA010288604">
    <property type="protein sequence ID" value="MCI41162.1"/>
    <property type="molecule type" value="Genomic_DNA"/>
</dbReference>
<comment type="caution">
    <text evidence="2">The sequence shown here is derived from an EMBL/GenBank/DDBJ whole genome shotgun (WGS) entry which is preliminary data.</text>
</comment>
<feature type="region of interest" description="Disordered" evidence="1">
    <location>
        <begin position="74"/>
        <end position="97"/>
    </location>
</feature>
<sequence>MFHQMSQHHAQQRSSKMSQHPAQKKNMKFHKMSQHPAQHYASRYNGYKEPAKKCSYCRGYGHIRSECFKLYGYPQKVKPPRSNKNPERAVETKGTHN</sequence>
<keyword evidence="3" id="KW-1185">Reference proteome</keyword>